<sequence>MANRVRKADLGRFNSSIPLRDDDEQGMVVPDGLWNSDTDSFHLCLVGRLLANRSYNYDGFCTAIKGMLNAVKGVEIKQLREGRLQIKFNHVIDRDRAFKGCLRSFDKHVLILNGIRVEENPMHMDLNCCDFYVHVHDLPLSRMNMGVATFISNKLGVFRDLEMDAARCSWAASLCIL</sequence>
<accession>A0AAW2XY90</accession>
<reference evidence="1" key="1">
    <citation type="submission" date="2020-06" db="EMBL/GenBank/DDBJ databases">
        <authorList>
            <person name="Li T."/>
            <person name="Hu X."/>
            <person name="Zhang T."/>
            <person name="Song X."/>
            <person name="Zhang H."/>
            <person name="Dai N."/>
            <person name="Sheng W."/>
            <person name="Hou X."/>
            <person name="Wei L."/>
        </authorList>
    </citation>
    <scope>NUCLEOTIDE SEQUENCE</scope>
    <source>
        <strain evidence="1">KEN1</strain>
        <tissue evidence="1">Leaf</tissue>
    </source>
</reference>
<dbReference type="AlphaFoldDB" id="A0AAW2XY90"/>
<proteinExistence type="predicted"/>
<name>A0AAW2XY90_9LAMI</name>
<organism evidence="1">
    <name type="scientific">Sesamum latifolium</name>
    <dbReference type="NCBI Taxonomy" id="2727402"/>
    <lineage>
        <taxon>Eukaryota</taxon>
        <taxon>Viridiplantae</taxon>
        <taxon>Streptophyta</taxon>
        <taxon>Embryophyta</taxon>
        <taxon>Tracheophyta</taxon>
        <taxon>Spermatophyta</taxon>
        <taxon>Magnoliopsida</taxon>
        <taxon>eudicotyledons</taxon>
        <taxon>Gunneridae</taxon>
        <taxon>Pentapetalae</taxon>
        <taxon>asterids</taxon>
        <taxon>lamiids</taxon>
        <taxon>Lamiales</taxon>
        <taxon>Pedaliaceae</taxon>
        <taxon>Sesamum</taxon>
    </lineage>
</organism>
<evidence type="ECO:0008006" key="2">
    <source>
        <dbReference type="Google" id="ProtNLM"/>
    </source>
</evidence>
<dbReference type="EMBL" id="JACGWN010000002">
    <property type="protein sequence ID" value="KAL0458630.1"/>
    <property type="molecule type" value="Genomic_DNA"/>
</dbReference>
<protein>
    <recommendedName>
        <fullName evidence="2">DUF4283 domain-containing protein</fullName>
    </recommendedName>
</protein>
<gene>
    <name evidence="1" type="ORF">Slati_0490200</name>
</gene>
<reference evidence="1" key="2">
    <citation type="journal article" date="2024" name="Plant">
        <title>Genomic evolution and insights into agronomic trait innovations of Sesamum species.</title>
        <authorList>
            <person name="Miao H."/>
            <person name="Wang L."/>
            <person name="Qu L."/>
            <person name="Liu H."/>
            <person name="Sun Y."/>
            <person name="Le M."/>
            <person name="Wang Q."/>
            <person name="Wei S."/>
            <person name="Zheng Y."/>
            <person name="Lin W."/>
            <person name="Duan Y."/>
            <person name="Cao H."/>
            <person name="Xiong S."/>
            <person name="Wang X."/>
            <person name="Wei L."/>
            <person name="Li C."/>
            <person name="Ma Q."/>
            <person name="Ju M."/>
            <person name="Zhao R."/>
            <person name="Li G."/>
            <person name="Mu C."/>
            <person name="Tian Q."/>
            <person name="Mei H."/>
            <person name="Zhang T."/>
            <person name="Gao T."/>
            <person name="Zhang H."/>
        </authorList>
    </citation>
    <scope>NUCLEOTIDE SEQUENCE</scope>
    <source>
        <strain evidence="1">KEN1</strain>
    </source>
</reference>
<evidence type="ECO:0000313" key="1">
    <source>
        <dbReference type="EMBL" id="KAL0458630.1"/>
    </source>
</evidence>
<comment type="caution">
    <text evidence="1">The sequence shown here is derived from an EMBL/GenBank/DDBJ whole genome shotgun (WGS) entry which is preliminary data.</text>
</comment>